<protein>
    <submittedName>
        <fullName evidence="9">CAT9 protein</fullName>
    </submittedName>
</protein>
<gene>
    <name evidence="9" type="primary">CAT9</name>
    <name evidence="9" type="ORF">SNEC2469_LOCUS21449</name>
</gene>
<dbReference type="Proteomes" id="UP000601435">
    <property type="component" value="Unassembled WGS sequence"/>
</dbReference>
<feature type="compositionally biased region" description="Acidic residues" evidence="6">
    <location>
        <begin position="912"/>
        <end position="933"/>
    </location>
</feature>
<reference evidence="9" key="1">
    <citation type="submission" date="2021-02" db="EMBL/GenBank/DDBJ databases">
        <authorList>
            <person name="Dougan E. K."/>
            <person name="Rhodes N."/>
            <person name="Thang M."/>
            <person name="Chan C."/>
        </authorList>
    </citation>
    <scope>NUCLEOTIDE SEQUENCE</scope>
</reference>
<accession>A0A812XU34</accession>
<evidence type="ECO:0000256" key="2">
    <source>
        <dbReference type="ARBA" id="ARBA00022448"/>
    </source>
</evidence>
<dbReference type="EMBL" id="CAJNJA010037919">
    <property type="protein sequence ID" value="CAE7741569.1"/>
    <property type="molecule type" value="Genomic_DNA"/>
</dbReference>
<name>A0A812XU34_9DINO</name>
<dbReference type="PANTHER" id="PTHR43243">
    <property type="entry name" value="INNER MEMBRANE TRANSPORTER YGJI-RELATED"/>
    <property type="match status" value="1"/>
</dbReference>
<feature type="transmembrane region" description="Helical" evidence="7">
    <location>
        <begin position="490"/>
        <end position="510"/>
    </location>
</feature>
<organism evidence="9 10">
    <name type="scientific">Symbiodinium necroappetens</name>
    <dbReference type="NCBI Taxonomy" id="1628268"/>
    <lineage>
        <taxon>Eukaryota</taxon>
        <taxon>Sar</taxon>
        <taxon>Alveolata</taxon>
        <taxon>Dinophyceae</taxon>
        <taxon>Suessiales</taxon>
        <taxon>Symbiodiniaceae</taxon>
        <taxon>Symbiodinium</taxon>
    </lineage>
</organism>
<feature type="transmembrane region" description="Helical" evidence="7">
    <location>
        <begin position="571"/>
        <end position="591"/>
    </location>
</feature>
<proteinExistence type="predicted"/>
<keyword evidence="5 7" id="KW-0472">Membrane</keyword>
<feature type="domain" description="Cationic amino acid transporter C-terminal" evidence="8">
    <location>
        <begin position="642"/>
        <end position="692"/>
    </location>
</feature>
<evidence type="ECO:0000313" key="10">
    <source>
        <dbReference type="Proteomes" id="UP000601435"/>
    </source>
</evidence>
<dbReference type="Pfam" id="PF07712">
    <property type="entry name" value="SURNod19"/>
    <property type="match status" value="1"/>
</dbReference>
<feature type="region of interest" description="Disordered" evidence="6">
    <location>
        <begin position="1"/>
        <end position="83"/>
    </location>
</feature>
<feature type="non-terminal residue" evidence="9">
    <location>
        <position position="1720"/>
    </location>
</feature>
<feature type="region of interest" description="Disordered" evidence="6">
    <location>
        <begin position="877"/>
        <end position="899"/>
    </location>
</feature>
<feature type="transmembrane region" description="Helical" evidence="7">
    <location>
        <begin position="171"/>
        <end position="193"/>
    </location>
</feature>
<feature type="transmembrane region" description="Helical" evidence="7">
    <location>
        <begin position="243"/>
        <end position="260"/>
    </location>
</feature>
<dbReference type="PANTHER" id="PTHR43243:SF4">
    <property type="entry name" value="CATIONIC AMINO ACID TRANSPORTER 4"/>
    <property type="match status" value="1"/>
</dbReference>
<feature type="transmembrane region" description="Helical" evidence="7">
    <location>
        <begin position="516"/>
        <end position="535"/>
    </location>
</feature>
<dbReference type="GO" id="GO:0015171">
    <property type="term" value="F:amino acid transmembrane transporter activity"/>
    <property type="evidence" value="ECO:0007669"/>
    <property type="project" value="TreeGrafter"/>
</dbReference>
<feature type="transmembrane region" description="Helical" evidence="7">
    <location>
        <begin position="272"/>
        <end position="292"/>
    </location>
</feature>
<dbReference type="InterPro" id="IPR011692">
    <property type="entry name" value="Stress_up-reg_Nod19"/>
</dbReference>
<sequence length="1720" mass="186639">LQSPRPRPQQPRLISSPPQSPARATSSISALVGCSGPDRKARASGPGQGQSTSRSGAAQPMGSAVERRSSEAGEAEDNPEFSIPSTDLDGLLRYLQGLCHRGLRITEVTYCVNSWNLYGLIPLKHHGFILFTKVKHFSGVLQLRTRDVVGFGLGVTVGAGVFMATGKAVTLAFLVAAVGCSCTGLCYAELAALAPSTGSSYTFVYHAAGVLAARGELPACLVGLTNIVNAVLSSAAVARGWEGYLRLFLVSVGLSPPSFMEGFAWGPLQVSVLAPLLIVVVVAINLCGTLAISSFNNVVTFLSVSLLIGYVCGGAAQVNPDLWAPYAPNGAEGIAKGAGSVFFAYIGFDVLATLGAESVNERVVPCGIVMTLLVTTSLYCGVGAVFTGLVETSDIDMTAPLARAAEQNGLPFLALVVSIGALGNTLTTVIGSIVAIPRYCLSMAQDGLLPTTLVRINRFGAPARSLIDPWLALAHARTQPTHTLYKSTAIMPWAQVMAGPAVVIAALFDFSAIADVVSVGTFALVCASLVLLRCPRAWDAGASRREESGNSEEEDGDCGPWKVQPAAPRTVVLGMASFVVLTFILGVLLRVPAGGPAWLNKVLVAFVGFCAAIAACVVALPFLCRDAGAHVRAETTHRAGHFQLPLMPLLPLLGMFMNVLLASQMDWLTLIEATVVQSIGAAFYFGYSAQRSHLNKQSKKVWKPVFDCTVPPEEGCRLDSYLTLDFSSRGILWDTFDTYPDVPEGTFFAKTYKINLDPLALREYCKDTEPFSWPHNDCKKWAKGMLRLMGIKEDPVDGAIDKLTRPRAAAELCVDRALSLCMATFGSECDLKNGQSPSASALSDMLSINYAPAVPGLLQCAQLIACSIHLAASSRGEAHTEMRREVSSSDERCESEDEADADYVAAEAIGEETYLEDSEAGESSFDEDTEVEWSESSTRRSAREGGLQARSTGAMRSRRSSATRGETENILDPEEELDKDAFQSFMPLDLRFDGEEALRLAESECAEKEKLAPPPEDDSWRDWGNLASAPRPGNEGFNSFAAARLQTHQARVLQAGPQSCPLQPHQAAVAFFLSPSSPIRRLLVDHPTGSGKTREMICVLNGFFSDSRPKVLIFPTQAVCRNFYAELLAWPSRYRDYYCSICPGGALLACGTAVWQSRRLQHWNLGRLPEARLRELARSCREVLEMRGACFDGRLRPGIEEAFLAQHPGEHFPGAPLRALSFASAGGGHARMSFKSGMLTWLAALCLATAEPVTPQSFTVYSEPIKLRYGEVYNKKQGPMALPQNIVERYFDQGKAMAITGFDVDMVRKDAAGTETRVKLSDHYLHHYILAMGDNSTMNKIEEEAAKDKMFARMLHGCHGMTGSHVHSFLTGLSDSPDLVYFGSAAGAEYRHNPQRYQAPFRRLIRKPHVWAPTFHVINTNRPLRNTSLPYSPLLECPCTPQRKIDVKQGKIDGKDPDPAIERFSSNCCLGFWSVVSPCSPEFEKTGNPSCHLATYAGGWRCCEHGVFLIDTDKECTDPQCSEEQTDEIFMKYTFYYEDASPETRKMEMAACCDVTSDKQGFENIEYDVPACVPGTPSEKCLHVVESVQPVAYFHRHPKSPNDRHRADELVDLVFAAPHLHVAGLSIELIDDITNKTLCSVIASVDNQGGVMYGNGTEAGNEDGYLVGLRPCTWGSDAPRFQRNHPLRTRATYNASRVHTGVMSLWLMDVSAAPDGDFVV</sequence>
<evidence type="ECO:0000256" key="3">
    <source>
        <dbReference type="ARBA" id="ARBA00022692"/>
    </source>
</evidence>
<evidence type="ECO:0000259" key="8">
    <source>
        <dbReference type="Pfam" id="PF13906"/>
    </source>
</evidence>
<comment type="caution">
    <text evidence="9">The sequence shown here is derived from an EMBL/GenBank/DDBJ whole genome shotgun (WGS) entry which is preliminary data.</text>
</comment>
<dbReference type="OrthoDB" id="5982228at2759"/>
<keyword evidence="10" id="KW-1185">Reference proteome</keyword>
<evidence type="ECO:0000256" key="5">
    <source>
        <dbReference type="ARBA" id="ARBA00023136"/>
    </source>
</evidence>
<dbReference type="Pfam" id="PF13906">
    <property type="entry name" value="AA_permease_C"/>
    <property type="match status" value="1"/>
</dbReference>
<feature type="region of interest" description="Disordered" evidence="6">
    <location>
        <begin position="912"/>
        <end position="969"/>
    </location>
</feature>
<keyword evidence="3 7" id="KW-0812">Transmembrane</keyword>
<dbReference type="InterPro" id="IPR029485">
    <property type="entry name" value="CAT_C"/>
</dbReference>
<evidence type="ECO:0000256" key="7">
    <source>
        <dbReference type="SAM" id="Phobius"/>
    </source>
</evidence>
<feature type="transmembrane region" description="Helical" evidence="7">
    <location>
        <begin position="603"/>
        <end position="623"/>
    </location>
</feature>
<dbReference type="Pfam" id="PF13520">
    <property type="entry name" value="AA_permease_2"/>
    <property type="match status" value="1"/>
</dbReference>
<feature type="transmembrane region" description="Helical" evidence="7">
    <location>
        <begin position="368"/>
        <end position="390"/>
    </location>
</feature>
<evidence type="ECO:0000256" key="1">
    <source>
        <dbReference type="ARBA" id="ARBA00004141"/>
    </source>
</evidence>
<feature type="transmembrane region" description="Helical" evidence="7">
    <location>
        <begin position="644"/>
        <end position="661"/>
    </location>
</feature>
<comment type="subcellular location">
    <subcellularLocation>
        <location evidence="1">Membrane</location>
        <topology evidence="1">Multi-pass membrane protein</topology>
    </subcellularLocation>
</comment>
<feature type="transmembrane region" description="Helical" evidence="7">
    <location>
        <begin position="148"/>
        <end position="165"/>
    </location>
</feature>
<feature type="compositionally biased region" description="Basic and acidic residues" evidence="6">
    <location>
        <begin position="877"/>
        <end position="892"/>
    </location>
</feature>
<dbReference type="Gene3D" id="1.20.1740.10">
    <property type="entry name" value="Amino acid/polyamine transporter I"/>
    <property type="match status" value="1"/>
</dbReference>
<feature type="transmembrane region" description="Helical" evidence="7">
    <location>
        <begin position="338"/>
        <end position="356"/>
    </location>
</feature>
<dbReference type="InterPro" id="IPR002293">
    <property type="entry name" value="AA/rel_permease1"/>
</dbReference>
<evidence type="ECO:0000256" key="6">
    <source>
        <dbReference type="SAM" id="MobiDB-lite"/>
    </source>
</evidence>
<feature type="transmembrane region" description="Helical" evidence="7">
    <location>
        <begin position="410"/>
        <end position="436"/>
    </location>
</feature>
<keyword evidence="4 7" id="KW-1133">Transmembrane helix</keyword>
<dbReference type="SUPFAM" id="SSF52540">
    <property type="entry name" value="P-loop containing nucleoside triphosphate hydrolases"/>
    <property type="match status" value="1"/>
</dbReference>
<keyword evidence="2" id="KW-0813">Transport</keyword>
<dbReference type="InterPro" id="IPR027417">
    <property type="entry name" value="P-loop_NTPase"/>
</dbReference>
<dbReference type="GO" id="GO:0016020">
    <property type="term" value="C:membrane"/>
    <property type="evidence" value="ECO:0007669"/>
    <property type="project" value="UniProtKB-SubCell"/>
</dbReference>
<evidence type="ECO:0000313" key="9">
    <source>
        <dbReference type="EMBL" id="CAE7741569.1"/>
    </source>
</evidence>
<evidence type="ECO:0000256" key="4">
    <source>
        <dbReference type="ARBA" id="ARBA00022989"/>
    </source>
</evidence>
<feature type="transmembrane region" description="Helical" evidence="7">
    <location>
        <begin position="299"/>
        <end position="318"/>
    </location>
</feature>